<proteinExistence type="predicted"/>
<keyword evidence="2 5" id="KW-0812">Transmembrane</keyword>
<accession>A0A381SJ95</accession>
<dbReference type="InterPro" id="IPR036259">
    <property type="entry name" value="MFS_trans_sf"/>
</dbReference>
<feature type="transmembrane region" description="Helical" evidence="5">
    <location>
        <begin position="225"/>
        <end position="250"/>
    </location>
</feature>
<feature type="non-terminal residue" evidence="7">
    <location>
        <position position="272"/>
    </location>
</feature>
<evidence type="ECO:0000256" key="3">
    <source>
        <dbReference type="ARBA" id="ARBA00022989"/>
    </source>
</evidence>
<evidence type="ECO:0000313" key="7">
    <source>
        <dbReference type="EMBL" id="SVA04152.1"/>
    </source>
</evidence>
<dbReference type="PANTHER" id="PTHR11662:SF399">
    <property type="entry name" value="FI19708P1-RELATED"/>
    <property type="match status" value="1"/>
</dbReference>
<dbReference type="EMBL" id="UINC01003193">
    <property type="protein sequence ID" value="SVA04152.1"/>
    <property type="molecule type" value="Genomic_DNA"/>
</dbReference>
<comment type="subcellular location">
    <subcellularLocation>
        <location evidence="1">Membrane</location>
        <topology evidence="1">Multi-pass membrane protein</topology>
    </subcellularLocation>
</comment>
<evidence type="ECO:0000259" key="6">
    <source>
        <dbReference type="PROSITE" id="PS50850"/>
    </source>
</evidence>
<dbReference type="PANTHER" id="PTHR11662">
    <property type="entry name" value="SOLUTE CARRIER FAMILY 17"/>
    <property type="match status" value="1"/>
</dbReference>
<feature type="domain" description="Major facilitator superfamily (MFS) profile" evidence="6">
    <location>
        <begin position="7"/>
        <end position="272"/>
    </location>
</feature>
<dbReference type="InterPro" id="IPR020846">
    <property type="entry name" value="MFS_dom"/>
</dbReference>
<protein>
    <recommendedName>
        <fullName evidence="6">Major facilitator superfamily (MFS) profile domain-containing protein</fullName>
    </recommendedName>
</protein>
<feature type="transmembrane region" description="Helical" evidence="5">
    <location>
        <begin position="100"/>
        <end position="121"/>
    </location>
</feature>
<feature type="transmembrane region" description="Helical" evidence="5">
    <location>
        <begin position="133"/>
        <end position="157"/>
    </location>
</feature>
<name>A0A381SJ95_9ZZZZ</name>
<dbReference type="Pfam" id="PF07690">
    <property type="entry name" value="MFS_1"/>
    <property type="match status" value="1"/>
</dbReference>
<dbReference type="InterPro" id="IPR050382">
    <property type="entry name" value="MFS_Na/Anion_cotransporter"/>
</dbReference>
<sequence length="272" mass="30717">MHVRFKIIFLSFLAVFICYIDRVNISIAIIPMAKELGWDYERMGIVFSSFFVGYIFTQILGGYLSDKFGAKIVLGYGLVFWSIFTILTPLAAYAGFTFLILARICMGLGEGITFPAWHSLYARWVPINERARAVGVTNSGLFLGTVFALVVTPIIVIQLGWEWSFYLFGLVGFIWYFFWVKFATSSPKDHPTISKDELTLIEETAPTTEEAKKLPWKVLITNKPLWAIAVAHFCSNYSLFVFLSWLPVFINQGLGVKFSSVGILAMLPHLTS</sequence>
<feature type="transmembrane region" description="Helical" evidence="5">
    <location>
        <begin position="72"/>
        <end position="94"/>
    </location>
</feature>
<reference evidence="7" key="1">
    <citation type="submission" date="2018-05" db="EMBL/GenBank/DDBJ databases">
        <authorList>
            <person name="Lanie J.A."/>
            <person name="Ng W.-L."/>
            <person name="Kazmierczak K.M."/>
            <person name="Andrzejewski T.M."/>
            <person name="Davidsen T.M."/>
            <person name="Wayne K.J."/>
            <person name="Tettelin H."/>
            <person name="Glass J.I."/>
            <person name="Rusch D."/>
            <person name="Podicherti R."/>
            <person name="Tsui H.-C.T."/>
            <person name="Winkler M.E."/>
        </authorList>
    </citation>
    <scope>NUCLEOTIDE SEQUENCE</scope>
</reference>
<organism evidence="7">
    <name type="scientific">marine metagenome</name>
    <dbReference type="NCBI Taxonomy" id="408172"/>
    <lineage>
        <taxon>unclassified sequences</taxon>
        <taxon>metagenomes</taxon>
        <taxon>ecological metagenomes</taxon>
    </lineage>
</organism>
<feature type="transmembrane region" description="Helical" evidence="5">
    <location>
        <begin position="45"/>
        <end position="65"/>
    </location>
</feature>
<dbReference type="PROSITE" id="PS50850">
    <property type="entry name" value="MFS"/>
    <property type="match status" value="1"/>
</dbReference>
<dbReference type="GO" id="GO:0022857">
    <property type="term" value="F:transmembrane transporter activity"/>
    <property type="evidence" value="ECO:0007669"/>
    <property type="project" value="InterPro"/>
</dbReference>
<keyword evidence="4 5" id="KW-0472">Membrane</keyword>
<feature type="transmembrane region" description="Helical" evidence="5">
    <location>
        <begin position="163"/>
        <end position="180"/>
    </location>
</feature>
<feature type="transmembrane region" description="Helical" evidence="5">
    <location>
        <begin position="7"/>
        <end position="33"/>
    </location>
</feature>
<evidence type="ECO:0000256" key="4">
    <source>
        <dbReference type="ARBA" id="ARBA00023136"/>
    </source>
</evidence>
<evidence type="ECO:0000256" key="2">
    <source>
        <dbReference type="ARBA" id="ARBA00022692"/>
    </source>
</evidence>
<evidence type="ECO:0000256" key="5">
    <source>
        <dbReference type="SAM" id="Phobius"/>
    </source>
</evidence>
<dbReference type="FunFam" id="1.20.1250.20:FF:000423">
    <property type="entry name" value="Putative inorganic phosphate cotransporter-like Protein"/>
    <property type="match status" value="1"/>
</dbReference>
<dbReference type="SUPFAM" id="SSF103473">
    <property type="entry name" value="MFS general substrate transporter"/>
    <property type="match status" value="1"/>
</dbReference>
<evidence type="ECO:0000256" key="1">
    <source>
        <dbReference type="ARBA" id="ARBA00004141"/>
    </source>
</evidence>
<dbReference type="AlphaFoldDB" id="A0A381SJ95"/>
<gene>
    <name evidence="7" type="ORF">METZ01_LOCUS57006</name>
</gene>
<dbReference type="GO" id="GO:0016020">
    <property type="term" value="C:membrane"/>
    <property type="evidence" value="ECO:0007669"/>
    <property type="project" value="UniProtKB-SubCell"/>
</dbReference>
<dbReference type="Gene3D" id="1.20.1250.20">
    <property type="entry name" value="MFS general substrate transporter like domains"/>
    <property type="match status" value="2"/>
</dbReference>
<dbReference type="InterPro" id="IPR011701">
    <property type="entry name" value="MFS"/>
</dbReference>
<keyword evidence="3 5" id="KW-1133">Transmembrane helix</keyword>